<evidence type="ECO:0000256" key="3">
    <source>
        <dbReference type="ARBA" id="ARBA00022989"/>
    </source>
</evidence>
<dbReference type="OMA" id="FQGHHFN"/>
<accession>N1PV51</accession>
<reference evidence="7 8" key="2">
    <citation type="journal article" date="2012" name="PLoS Pathog.">
        <title>Diverse lifestyles and strategies of plant pathogenesis encoded in the genomes of eighteen Dothideomycetes fungi.</title>
        <authorList>
            <person name="Ohm R.A."/>
            <person name="Feau N."/>
            <person name="Henrissat B."/>
            <person name="Schoch C.L."/>
            <person name="Horwitz B.A."/>
            <person name="Barry K.W."/>
            <person name="Condon B.J."/>
            <person name="Copeland A.C."/>
            <person name="Dhillon B."/>
            <person name="Glaser F."/>
            <person name="Hesse C.N."/>
            <person name="Kosti I."/>
            <person name="LaButti K."/>
            <person name="Lindquist E.A."/>
            <person name="Lucas S."/>
            <person name="Salamov A.A."/>
            <person name="Bradshaw R.E."/>
            <person name="Ciuffetti L."/>
            <person name="Hamelin R.C."/>
            <person name="Kema G.H.J."/>
            <person name="Lawrence C."/>
            <person name="Scott J.A."/>
            <person name="Spatafora J.W."/>
            <person name="Turgeon B.G."/>
            <person name="de Wit P.J.G.M."/>
            <person name="Zhong S."/>
            <person name="Goodwin S.B."/>
            <person name="Grigoriev I.V."/>
        </authorList>
    </citation>
    <scope>NUCLEOTIDE SEQUENCE [LARGE SCALE GENOMIC DNA]</scope>
    <source>
        <strain evidence="8">NZE10 / CBS 128990</strain>
    </source>
</reference>
<sequence length="285" mass="33391">MRLSLSTLLCIWLFLQRATAHPVLQPRMADFGSVRTHLDRPHVNGNKKQPNKYFQESTFHQHYDGRFADRPLKYDEQSHHLSALIRTYLLTMESIGAETWLMHGTLLGWYWNRRIMPWDSDLDVMISETSLHFLAAYHNMTMHTFTLPRYKTRRSYMLEMNSHCLENGLDKQNMIDARWIDTDTGLFIDITTLRRNDTANSEPGLMVVKDKHHYMYDDIFPLRQSTFEGIPVSIPYAYPDILAEEYGDESLAAADYQHHHYDAEKQIWVPQAVLSSSAFNDDDKT</sequence>
<dbReference type="eggNOG" id="ENOG502QREF">
    <property type="taxonomic scope" value="Eukaryota"/>
</dbReference>
<evidence type="ECO:0000256" key="4">
    <source>
        <dbReference type="ARBA" id="ARBA00023136"/>
    </source>
</evidence>
<keyword evidence="5" id="KW-0732">Signal</keyword>
<dbReference type="InterPro" id="IPR009644">
    <property type="entry name" value="FKTN/MNN4/W02B3.4-1"/>
</dbReference>
<dbReference type="InterPro" id="IPR007074">
    <property type="entry name" value="LicD/FKTN/FKRP_NTP_transf"/>
</dbReference>
<dbReference type="Proteomes" id="UP000016933">
    <property type="component" value="Unassembled WGS sequence"/>
</dbReference>
<evidence type="ECO:0000256" key="2">
    <source>
        <dbReference type="ARBA" id="ARBA00022692"/>
    </source>
</evidence>
<keyword evidence="3" id="KW-1133">Transmembrane helix</keyword>
<dbReference type="PANTHER" id="PTHR15407">
    <property type="entry name" value="FUKUTIN-RELATED"/>
    <property type="match status" value="1"/>
</dbReference>
<proteinExistence type="predicted"/>
<dbReference type="GO" id="GO:0016020">
    <property type="term" value="C:membrane"/>
    <property type="evidence" value="ECO:0007669"/>
    <property type="project" value="UniProtKB-SubCell"/>
</dbReference>
<keyword evidence="8" id="KW-1185">Reference proteome</keyword>
<organism evidence="7 8">
    <name type="scientific">Dothistroma septosporum (strain NZE10 / CBS 128990)</name>
    <name type="common">Red band needle blight fungus</name>
    <name type="synonym">Mycosphaerella pini</name>
    <dbReference type="NCBI Taxonomy" id="675120"/>
    <lineage>
        <taxon>Eukaryota</taxon>
        <taxon>Fungi</taxon>
        <taxon>Dikarya</taxon>
        <taxon>Ascomycota</taxon>
        <taxon>Pezizomycotina</taxon>
        <taxon>Dothideomycetes</taxon>
        <taxon>Dothideomycetidae</taxon>
        <taxon>Mycosphaerellales</taxon>
        <taxon>Mycosphaerellaceae</taxon>
        <taxon>Dothistroma</taxon>
    </lineage>
</organism>
<feature type="domain" description="LicD/FKTN/FKRP nucleotidyltransferase" evidence="6">
    <location>
        <begin position="209"/>
        <end position="247"/>
    </location>
</feature>
<dbReference type="Pfam" id="PF04991">
    <property type="entry name" value="LicD"/>
    <property type="match status" value="2"/>
</dbReference>
<feature type="domain" description="LicD/FKTN/FKRP nucleotidyltransferase" evidence="6">
    <location>
        <begin position="98"/>
        <end position="197"/>
    </location>
</feature>
<evidence type="ECO:0000256" key="5">
    <source>
        <dbReference type="SAM" id="SignalP"/>
    </source>
</evidence>
<keyword evidence="2" id="KW-0812">Transmembrane</keyword>
<name>N1PV51_DOTSN</name>
<dbReference type="PANTHER" id="PTHR15407:SF32">
    <property type="entry name" value="PROTEIN (MNN4), PUTATIVE (AFU_ORTHOLOGUE AFUA_1G03790)-RELATED"/>
    <property type="match status" value="1"/>
</dbReference>
<dbReference type="EMBL" id="KB446537">
    <property type="protein sequence ID" value="EME46823.1"/>
    <property type="molecule type" value="Genomic_DNA"/>
</dbReference>
<reference evidence="8" key="1">
    <citation type="journal article" date="2012" name="PLoS Genet.">
        <title>The genomes of the fungal plant pathogens Cladosporium fulvum and Dothistroma septosporum reveal adaptation to different hosts and lifestyles but also signatures of common ancestry.</title>
        <authorList>
            <person name="de Wit P.J.G.M."/>
            <person name="van der Burgt A."/>
            <person name="Oekmen B."/>
            <person name="Stergiopoulos I."/>
            <person name="Abd-Elsalam K.A."/>
            <person name="Aerts A.L."/>
            <person name="Bahkali A.H."/>
            <person name="Beenen H.G."/>
            <person name="Chettri P."/>
            <person name="Cox M.P."/>
            <person name="Datema E."/>
            <person name="de Vries R.P."/>
            <person name="Dhillon B."/>
            <person name="Ganley A.R."/>
            <person name="Griffiths S.A."/>
            <person name="Guo Y."/>
            <person name="Hamelin R.C."/>
            <person name="Henrissat B."/>
            <person name="Kabir M.S."/>
            <person name="Jashni M.K."/>
            <person name="Kema G."/>
            <person name="Klaubauf S."/>
            <person name="Lapidus A."/>
            <person name="Levasseur A."/>
            <person name="Lindquist E."/>
            <person name="Mehrabi R."/>
            <person name="Ohm R.A."/>
            <person name="Owen T.J."/>
            <person name="Salamov A."/>
            <person name="Schwelm A."/>
            <person name="Schijlen E."/>
            <person name="Sun H."/>
            <person name="van den Burg H.A."/>
            <person name="van Ham R.C.H.J."/>
            <person name="Zhang S."/>
            <person name="Goodwin S.B."/>
            <person name="Grigoriev I.V."/>
            <person name="Collemare J."/>
            <person name="Bradshaw R.E."/>
        </authorList>
    </citation>
    <scope>NUCLEOTIDE SEQUENCE [LARGE SCALE GENOMIC DNA]</scope>
    <source>
        <strain evidence="8">NZE10 / CBS 128990</strain>
    </source>
</reference>
<gene>
    <name evidence="7" type="ORF">DOTSEDRAFT_70706</name>
</gene>
<comment type="subcellular location">
    <subcellularLocation>
        <location evidence="1">Membrane</location>
        <topology evidence="1">Single-pass membrane protein</topology>
    </subcellularLocation>
</comment>
<dbReference type="STRING" id="675120.N1PV51"/>
<evidence type="ECO:0000256" key="1">
    <source>
        <dbReference type="ARBA" id="ARBA00004167"/>
    </source>
</evidence>
<dbReference type="GO" id="GO:0009100">
    <property type="term" value="P:glycoprotein metabolic process"/>
    <property type="evidence" value="ECO:0007669"/>
    <property type="project" value="UniProtKB-ARBA"/>
</dbReference>
<feature type="chain" id="PRO_5004110179" description="LicD/FKTN/FKRP nucleotidyltransferase domain-containing protein" evidence="5">
    <location>
        <begin position="21"/>
        <end position="285"/>
    </location>
</feature>
<evidence type="ECO:0000313" key="8">
    <source>
        <dbReference type="Proteomes" id="UP000016933"/>
    </source>
</evidence>
<evidence type="ECO:0000259" key="6">
    <source>
        <dbReference type="Pfam" id="PF04991"/>
    </source>
</evidence>
<evidence type="ECO:0000313" key="7">
    <source>
        <dbReference type="EMBL" id="EME46823.1"/>
    </source>
</evidence>
<feature type="signal peptide" evidence="5">
    <location>
        <begin position="1"/>
        <end position="20"/>
    </location>
</feature>
<dbReference type="HOGENOM" id="CLU_052528_2_0_1"/>
<keyword evidence="4" id="KW-0472">Membrane</keyword>
<protein>
    <recommendedName>
        <fullName evidence="6">LicD/FKTN/FKRP nucleotidyltransferase domain-containing protein</fullName>
    </recommendedName>
</protein>
<dbReference type="AlphaFoldDB" id="N1PV51"/>
<dbReference type="OrthoDB" id="444255at2759"/>